<keyword evidence="6" id="KW-0446">Lipid-binding</keyword>
<comment type="similarity">
    <text evidence="2 12">Belongs to the serpin family.</text>
</comment>
<evidence type="ECO:0000256" key="12">
    <source>
        <dbReference type="RuleBase" id="RU000411"/>
    </source>
</evidence>
<evidence type="ECO:0000256" key="10">
    <source>
        <dbReference type="ARBA" id="ARBA00041777"/>
    </source>
</evidence>
<dbReference type="InterPro" id="IPR000215">
    <property type="entry name" value="Serpin_fam"/>
</dbReference>
<dbReference type="Proteomes" id="UP000261680">
    <property type="component" value="Unplaced"/>
</dbReference>
<dbReference type="FunFam" id="2.10.310.10:FF:000001">
    <property type="entry name" value="Serpin family A member 1"/>
    <property type="match status" value="1"/>
</dbReference>
<dbReference type="FunFam" id="2.30.39.10:FF:000002">
    <property type="entry name" value="Serpin family D member 1"/>
    <property type="match status" value="1"/>
</dbReference>
<name>A0A384D132_URSMA</name>
<comment type="subcellular location">
    <subcellularLocation>
        <location evidence="1">Secreted</location>
    </subcellularLocation>
</comment>
<dbReference type="OrthoDB" id="671595at2759"/>
<dbReference type="Pfam" id="PF00079">
    <property type="entry name" value="Serpin"/>
    <property type="match status" value="2"/>
</dbReference>
<dbReference type="SUPFAM" id="SSF56574">
    <property type="entry name" value="Serpins"/>
    <property type="match status" value="2"/>
</dbReference>
<dbReference type="InterPro" id="IPR042185">
    <property type="entry name" value="Serpin_sf_2"/>
</dbReference>
<feature type="domain" description="Serpin" evidence="14">
    <location>
        <begin position="47"/>
        <end position="404"/>
    </location>
</feature>
<protein>
    <recommendedName>
        <fullName evidence="9">Corticosteroid-binding globulin</fullName>
    </recommendedName>
    <alternativeName>
        <fullName evidence="11">Serpin A6</fullName>
    </alternativeName>
    <alternativeName>
        <fullName evidence="10">Transcortin</fullName>
    </alternativeName>
</protein>
<evidence type="ECO:0000256" key="8">
    <source>
        <dbReference type="ARBA" id="ARBA00037222"/>
    </source>
</evidence>
<evidence type="ECO:0000256" key="13">
    <source>
        <dbReference type="SAM" id="SignalP"/>
    </source>
</evidence>
<organism evidence="15 16">
    <name type="scientific">Ursus maritimus</name>
    <name type="common">Polar bear</name>
    <name type="synonym">Thalarctos maritimus</name>
    <dbReference type="NCBI Taxonomy" id="29073"/>
    <lineage>
        <taxon>Eukaryota</taxon>
        <taxon>Metazoa</taxon>
        <taxon>Chordata</taxon>
        <taxon>Craniata</taxon>
        <taxon>Vertebrata</taxon>
        <taxon>Euteleostomi</taxon>
        <taxon>Mammalia</taxon>
        <taxon>Eutheria</taxon>
        <taxon>Laurasiatheria</taxon>
        <taxon>Carnivora</taxon>
        <taxon>Caniformia</taxon>
        <taxon>Ursidae</taxon>
        <taxon>Ursus</taxon>
    </lineage>
</organism>
<evidence type="ECO:0000256" key="7">
    <source>
        <dbReference type="ARBA" id="ARBA00023180"/>
    </source>
</evidence>
<comment type="function">
    <text evidence="8">Major transport protein for glucocorticoids and progestins in the blood of almost all vertebrate species.</text>
</comment>
<dbReference type="Gene3D" id="2.30.39.10">
    <property type="entry name" value="Alpha-1-antitrypsin, domain 1"/>
    <property type="match status" value="1"/>
</dbReference>
<evidence type="ECO:0000256" key="5">
    <source>
        <dbReference type="ARBA" id="ARBA00022665"/>
    </source>
</evidence>
<dbReference type="KEGG" id="umr:103673724"/>
<keyword evidence="15" id="KW-1185">Reference proteome</keyword>
<dbReference type="InterPro" id="IPR036186">
    <property type="entry name" value="Serpin_sf"/>
</dbReference>
<evidence type="ECO:0000256" key="11">
    <source>
        <dbReference type="ARBA" id="ARBA00043180"/>
    </source>
</evidence>
<keyword evidence="5" id="KW-0754">Steroid-binding</keyword>
<reference evidence="16" key="1">
    <citation type="submission" date="2025-08" db="UniProtKB">
        <authorList>
            <consortium name="RefSeq"/>
        </authorList>
    </citation>
    <scope>IDENTIFICATION</scope>
    <source>
        <tissue evidence="16">Whole blood</tissue>
    </source>
</reference>
<keyword evidence="7" id="KW-0325">Glycoprotein</keyword>
<evidence type="ECO:0000256" key="1">
    <source>
        <dbReference type="ARBA" id="ARBA00004613"/>
    </source>
</evidence>
<dbReference type="Gene3D" id="3.30.497.10">
    <property type="entry name" value="Antithrombin, subunit I, domain 2"/>
    <property type="match status" value="2"/>
</dbReference>
<evidence type="ECO:0000256" key="6">
    <source>
        <dbReference type="ARBA" id="ARBA00023121"/>
    </source>
</evidence>
<dbReference type="RefSeq" id="XP_008700777.1">
    <property type="nucleotide sequence ID" value="XM_008702555.2"/>
</dbReference>
<proteinExistence type="inferred from homology"/>
<dbReference type="GeneID" id="103673724"/>
<gene>
    <name evidence="16" type="primary">LOC103673724</name>
</gene>
<dbReference type="CDD" id="cd19554">
    <property type="entry name" value="serpinA6_CBG"/>
    <property type="match status" value="1"/>
</dbReference>
<keyword evidence="3" id="KW-0813">Transport</keyword>
<feature type="signal peptide" evidence="13">
    <location>
        <begin position="1"/>
        <end position="22"/>
    </location>
</feature>
<dbReference type="GO" id="GO:0005615">
    <property type="term" value="C:extracellular space"/>
    <property type="evidence" value="ECO:0007669"/>
    <property type="project" value="InterPro"/>
</dbReference>
<dbReference type="GO" id="GO:0004867">
    <property type="term" value="F:serine-type endopeptidase inhibitor activity"/>
    <property type="evidence" value="ECO:0007669"/>
    <property type="project" value="InterPro"/>
</dbReference>
<dbReference type="InterPro" id="IPR042178">
    <property type="entry name" value="Serpin_sf_1"/>
</dbReference>
<evidence type="ECO:0000256" key="9">
    <source>
        <dbReference type="ARBA" id="ARBA00039186"/>
    </source>
</evidence>
<evidence type="ECO:0000256" key="4">
    <source>
        <dbReference type="ARBA" id="ARBA00022525"/>
    </source>
</evidence>
<dbReference type="FunFam" id="3.30.497.10:FF:000001">
    <property type="entry name" value="Serine protease inhibitor"/>
    <property type="match status" value="1"/>
</dbReference>
<evidence type="ECO:0000313" key="16">
    <source>
        <dbReference type="RefSeq" id="XP_008700777.1"/>
    </source>
</evidence>
<dbReference type="PROSITE" id="PS00284">
    <property type="entry name" value="SERPIN"/>
    <property type="match status" value="1"/>
</dbReference>
<dbReference type="AlphaFoldDB" id="A0A384D132"/>
<dbReference type="InterPro" id="IPR023795">
    <property type="entry name" value="Serpin_CS"/>
</dbReference>
<evidence type="ECO:0000259" key="14">
    <source>
        <dbReference type="SMART" id="SM00093"/>
    </source>
</evidence>
<keyword evidence="13" id="KW-0732">Signal</keyword>
<evidence type="ECO:0000256" key="2">
    <source>
        <dbReference type="ARBA" id="ARBA00009500"/>
    </source>
</evidence>
<sequence>MLLALCTCFLWLSTTDLWTVQAKDPDTDVSPRTPHRDLAPNNVDFAFILYRHLVASLPGKNVFISPVSISMALAMLSLGARGYTRVQLLQGLGFNLTKLSEAEIHQGFRHLRHLFEKESDTMLEMAMGNALFLDRNLELLESFLADTKHYYEAEALAADFKDGAGASRQINEYIKNKTQGKIVDLVSKLDSSAMLILVNYIFFKGTWEHPFDPESTRQENFYVNKTTVVRVPMMFQSGTIKYLHDRVLPCQLVQLEYLGNGTVFFVLPEEGKMDTVIAALSRDTIQRWSESLTTGQVNLYVPRVVISGAYDLRAILGDMGIADLFDKEADFSGITREAPLKLSKVVHKAVLQLDEKGLEAATCPRVMLEGASEPLTFRFDRPFVLMIFDHFSWSSLFLGKVVNPTIRTCENPGGVPVAVLDKFPFAAPALVTSPFQHLLGTCTPSSPDIRTQCIYSSVGKKAGLASERNVEAFFPKFQLDQKYEMCELLKQLEIRRVFSLGAALPELSVTSRNLKVPKVLRRARMEVDKKRTEAEAGTLQEIMAYSTPLIIKVDQTMHFMIYEETSRTLLFLGRVVTPALL</sequence>
<dbReference type="InterPro" id="IPR023796">
    <property type="entry name" value="Serpin_dom"/>
</dbReference>
<dbReference type="PANTHER" id="PTHR11461">
    <property type="entry name" value="SERINE PROTEASE INHIBITOR, SERPIN"/>
    <property type="match status" value="1"/>
</dbReference>
<dbReference type="STRING" id="29073.ENSUMAP00000005517"/>
<accession>A0A384D132</accession>
<dbReference type="SMART" id="SM00093">
    <property type="entry name" value="SERPIN"/>
    <property type="match status" value="1"/>
</dbReference>
<feature type="chain" id="PRO_5016657382" description="Corticosteroid-binding globulin" evidence="13">
    <location>
        <begin position="23"/>
        <end position="581"/>
    </location>
</feature>
<evidence type="ECO:0000256" key="3">
    <source>
        <dbReference type="ARBA" id="ARBA00022448"/>
    </source>
</evidence>
<dbReference type="PANTHER" id="PTHR11461:SF34">
    <property type="entry name" value="CORTICOSTEROID-BINDING GLOBULIN"/>
    <property type="match status" value="1"/>
</dbReference>
<evidence type="ECO:0000313" key="15">
    <source>
        <dbReference type="Proteomes" id="UP000261680"/>
    </source>
</evidence>
<keyword evidence="4" id="KW-0964">Secreted</keyword>